<name>A0A1M2V493_TRAPU</name>
<gene>
    <name evidence="3" type="ORF">TRAPUB_7006</name>
</gene>
<organism evidence="3 4">
    <name type="scientific">Trametes pubescens</name>
    <name type="common">White-rot fungus</name>
    <dbReference type="NCBI Taxonomy" id="154538"/>
    <lineage>
        <taxon>Eukaryota</taxon>
        <taxon>Fungi</taxon>
        <taxon>Dikarya</taxon>
        <taxon>Basidiomycota</taxon>
        <taxon>Agaricomycotina</taxon>
        <taxon>Agaricomycetes</taxon>
        <taxon>Polyporales</taxon>
        <taxon>Polyporaceae</taxon>
        <taxon>Trametes</taxon>
    </lineage>
</organism>
<keyword evidence="2" id="KW-0472">Membrane</keyword>
<dbReference type="EMBL" id="MNAD01001670">
    <property type="protein sequence ID" value="OJT02439.1"/>
    <property type="molecule type" value="Genomic_DNA"/>
</dbReference>
<dbReference type="Proteomes" id="UP000184267">
    <property type="component" value="Unassembled WGS sequence"/>
</dbReference>
<evidence type="ECO:0000313" key="3">
    <source>
        <dbReference type="EMBL" id="OJT02439.1"/>
    </source>
</evidence>
<feature type="transmembrane region" description="Helical" evidence="2">
    <location>
        <begin position="63"/>
        <end position="87"/>
    </location>
</feature>
<keyword evidence="2" id="KW-1133">Transmembrane helix</keyword>
<evidence type="ECO:0008006" key="5">
    <source>
        <dbReference type="Google" id="ProtNLM"/>
    </source>
</evidence>
<accession>A0A1M2V493</accession>
<evidence type="ECO:0000313" key="4">
    <source>
        <dbReference type="Proteomes" id="UP000184267"/>
    </source>
</evidence>
<sequence>MSLPTTLSADLPVASALSNEPPIVHFARAAGHVLAVSFSYLSRASTTLARLSFSPVSLVYNPIIYLLSPVIVLSQVLLQVFVFSPYSIFLSIARNVYPIYVFVGIACICAAFFGYTVRMVSIALTYVIFPPRPPKTSSQGPLPEKDAPTSPAKTRLRKRVSIKEER</sequence>
<dbReference type="OMA" id="RNVYPIY"/>
<proteinExistence type="predicted"/>
<reference evidence="3 4" key="1">
    <citation type="submission" date="2016-10" db="EMBL/GenBank/DDBJ databases">
        <title>Genome sequence of the basidiomycete white-rot fungus Trametes pubescens.</title>
        <authorList>
            <person name="Makela M.R."/>
            <person name="Granchi Z."/>
            <person name="Peng M."/>
            <person name="De Vries R.P."/>
            <person name="Grigoriev I."/>
            <person name="Riley R."/>
            <person name="Hilden K."/>
        </authorList>
    </citation>
    <scope>NUCLEOTIDE SEQUENCE [LARGE SCALE GENOMIC DNA]</scope>
    <source>
        <strain evidence="3 4">FBCC735</strain>
    </source>
</reference>
<feature type="transmembrane region" description="Helical" evidence="2">
    <location>
        <begin position="99"/>
        <end position="129"/>
    </location>
</feature>
<dbReference type="STRING" id="154538.A0A1M2V493"/>
<evidence type="ECO:0000256" key="2">
    <source>
        <dbReference type="SAM" id="Phobius"/>
    </source>
</evidence>
<feature type="region of interest" description="Disordered" evidence="1">
    <location>
        <begin position="133"/>
        <end position="166"/>
    </location>
</feature>
<keyword evidence="4" id="KW-1185">Reference proteome</keyword>
<dbReference type="AlphaFoldDB" id="A0A1M2V493"/>
<evidence type="ECO:0000256" key="1">
    <source>
        <dbReference type="SAM" id="MobiDB-lite"/>
    </source>
</evidence>
<protein>
    <recommendedName>
        <fullName evidence="5">Transmembrane protein</fullName>
    </recommendedName>
</protein>
<keyword evidence="2" id="KW-0812">Transmembrane</keyword>
<comment type="caution">
    <text evidence="3">The sequence shown here is derived from an EMBL/GenBank/DDBJ whole genome shotgun (WGS) entry which is preliminary data.</text>
</comment>
<dbReference type="OrthoDB" id="3366475at2759"/>